<dbReference type="InterPro" id="IPR023476">
    <property type="entry name" value="Pep_tRNA_hydro_II_dom_sf"/>
</dbReference>
<sequence length="136" mass="14952">MTAYEEAVEKADEEPLRIWWNHNLHGKITPGKLAAHAAHAALHAYGIDYTHPIVVLSAGKGRIEAMEVVIRDAGHTELTPGTITTGVEHSRDERLAGHDAALLRELAGKIRAGSDRQDKYTIALTLEQWADERTGK</sequence>
<name>A0A3C1KGJ6_9MICO</name>
<accession>A0A3C1KGJ6</accession>
<dbReference type="SUPFAM" id="SSF102462">
    <property type="entry name" value="Peptidyl-tRNA hydrolase II"/>
    <property type="match status" value="1"/>
</dbReference>
<evidence type="ECO:0000313" key="2">
    <source>
        <dbReference type="Proteomes" id="UP000257479"/>
    </source>
</evidence>
<comment type="caution">
    <text evidence="1">The sequence shown here is derived from an EMBL/GenBank/DDBJ whole genome shotgun (WGS) entry which is preliminary data.</text>
</comment>
<organism evidence="1 2">
    <name type="scientific">Microbacterium ginsengisoli</name>
    <dbReference type="NCBI Taxonomy" id="400772"/>
    <lineage>
        <taxon>Bacteria</taxon>
        <taxon>Bacillati</taxon>
        <taxon>Actinomycetota</taxon>
        <taxon>Actinomycetes</taxon>
        <taxon>Micrococcales</taxon>
        <taxon>Microbacteriaceae</taxon>
        <taxon>Microbacterium</taxon>
    </lineage>
</organism>
<proteinExistence type="predicted"/>
<protein>
    <submittedName>
        <fullName evidence="1">Uncharacterized protein</fullName>
    </submittedName>
</protein>
<dbReference type="Proteomes" id="UP000257479">
    <property type="component" value="Unassembled WGS sequence"/>
</dbReference>
<gene>
    <name evidence="1" type="ORF">DCP95_14810</name>
</gene>
<dbReference type="AlphaFoldDB" id="A0A3C1KGJ6"/>
<evidence type="ECO:0000313" key="1">
    <source>
        <dbReference type="EMBL" id="HAN25819.1"/>
    </source>
</evidence>
<reference evidence="1 2" key="1">
    <citation type="journal article" date="2018" name="Nat. Biotechnol.">
        <title>A standardized bacterial taxonomy based on genome phylogeny substantially revises the tree of life.</title>
        <authorList>
            <person name="Parks D.H."/>
            <person name="Chuvochina M."/>
            <person name="Waite D.W."/>
            <person name="Rinke C."/>
            <person name="Skarshewski A."/>
            <person name="Chaumeil P.A."/>
            <person name="Hugenholtz P."/>
        </authorList>
    </citation>
    <scope>NUCLEOTIDE SEQUENCE [LARGE SCALE GENOMIC DNA]</scope>
    <source>
        <strain evidence="1">UBA9152</strain>
    </source>
</reference>
<dbReference type="EMBL" id="DMNG01000260">
    <property type="protein sequence ID" value="HAN25819.1"/>
    <property type="molecule type" value="Genomic_DNA"/>
</dbReference>